<comment type="caution">
    <text evidence="1">The sequence shown here is derived from an EMBL/GenBank/DDBJ whole genome shotgun (WGS) entry which is preliminary data.</text>
</comment>
<dbReference type="PANTHER" id="PTHR38926:SF82">
    <property type="entry name" value="F-BOX DOMAIN-CONTAINING PROTEIN"/>
    <property type="match status" value="1"/>
</dbReference>
<reference evidence="1 2" key="1">
    <citation type="submission" date="2024-02" db="EMBL/GenBank/DDBJ databases">
        <title>de novo genome assembly of Solanum bulbocastanum strain 11H21.</title>
        <authorList>
            <person name="Hosaka A.J."/>
        </authorList>
    </citation>
    <scope>NUCLEOTIDE SEQUENCE [LARGE SCALE GENOMIC DNA]</scope>
    <source>
        <tissue evidence="1">Young leaves</tissue>
    </source>
</reference>
<dbReference type="PANTHER" id="PTHR38926">
    <property type="entry name" value="F-BOX DOMAIN CONTAINING PROTEIN, EXPRESSED"/>
    <property type="match status" value="1"/>
</dbReference>
<dbReference type="Proteomes" id="UP001371456">
    <property type="component" value="Unassembled WGS sequence"/>
</dbReference>
<keyword evidence="2" id="KW-1185">Reference proteome</keyword>
<evidence type="ECO:0000313" key="1">
    <source>
        <dbReference type="EMBL" id="KAK6781805.1"/>
    </source>
</evidence>
<sequence>MGRRNDEALAIGKYLHALHHLQLIGNNMANEGLRAILDSCPHLISDDVANVQICQARSSLEQHTSSTD</sequence>
<dbReference type="EMBL" id="JBANQN010000008">
    <property type="protein sequence ID" value="KAK6781805.1"/>
    <property type="molecule type" value="Genomic_DNA"/>
</dbReference>
<protein>
    <submittedName>
        <fullName evidence="1">Uncharacterized protein</fullName>
    </submittedName>
</protein>
<proteinExistence type="predicted"/>
<accession>A0AAN8T500</accession>
<dbReference type="AlphaFoldDB" id="A0AAN8T500"/>
<organism evidence="1 2">
    <name type="scientific">Solanum bulbocastanum</name>
    <name type="common">Wild potato</name>
    <dbReference type="NCBI Taxonomy" id="147425"/>
    <lineage>
        <taxon>Eukaryota</taxon>
        <taxon>Viridiplantae</taxon>
        <taxon>Streptophyta</taxon>
        <taxon>Embryophyta</taxon>
        <taxon>Tracheophyta</taxon>
        <taxon>Spermatophyta</taxon>
        <taxon>Magnoliopsida</taxon>
        <taxon>eudicotyledons</taxon>
        <taxon>Gunneridae</taxon>
        <taxon>Pentapetalae</taxon>
        <taxon>asterids</taxon>
        <taxon>lamiids</taxon>
        <taxon>Solanales</taxon>
        <taxon>Solanaceae</taxon>
        <taxon>Solanoideae</taxon>
        <taxon>Solaneae</taxon>
        <taxon>Solanum</taxon>
    </lineage>
</organism>
<name>A0AAN8T500_SOLBU</name>
<evidence type="ECO:0000313" key="2">
    <source>
        <dbReference type="Proteomes" id="UP001371456"/>
    </source>
</evidence>
<gene>
    <name evidence="1" type="ORF">RDI58_019601</name>
</gene>